<dbReference type="InterPro" id="IPR002871">
    <property type="entry name" value="NIF_FeS_clus_asmbl_NifU_N"/>
</dbReference>
<dbReference type="Gene3D" id="3.90.1010.10">
    <property type="match status" value="1"/>
</dbReference>
<reference evidence="1" key="1">
    <citation type="journal article" date="2014" name="Int. J. Syst. Evol. Microbiol.">
        <title>Complete genome sequence of Corynebacterium casei LMG S-19264T (=DSM 44701T), isolated from a smear-ripened cheese.</title>
        <authorList>
            <consortium name="US DOE Joint Genome Institute (JGI-PGF)"/>
            <person name="Walter F."/>
            <person name="Albersmeier A."/>
            <person name="Kalinowski J."/>
            <person name="Ruckert C."/>
        </authorList>
    </citation>
    <scope>NUCLEOTIDE SEQUENCE</scope>
    <source>
        <strain evidence="1">KCTC 32437</strain>
    </source>
</reference>
<dbReference type="EMBL" id="BMZE01000001">
    <property type="protein sequence ID" value="GHA13964.1"/>
    <property type="molecule type" value="Genomic_DNA"/>
</dbReference>
<dbReference type="SUPFAM" id="SSF82649">
    <property type="entry name" value="SufE/NifU"/>
    <property type="match status" value="1"/>
</dbReference>
<name>A0A918RVC6_9HYPH</name>
<keyword evidence="2" id="KW-1185">Reference proteome</keyword>
<reference evidence="1" key="2">
    <citation type="submission" date="2020-09" db="EMBL/GenBank/DDBJ databases">
        <authorList>
            <person name="Sun Q."/>
            <person name="Kim S."/>
        </authorList>
    </citation>
    <scope>NUCLEOTIDE SEQUENCE</scope>
    <source>
        <strain evidence="1">KCTC 32437</strain>
    </source>
</reference>
<protein>
    <submittedName>
        <fullName evidence="1">Iron-sulfur cluster assembly scaffold protein</fullName>
    </submittedName>
</protein>
<dbReference type="GO" id="GO:0005506">
    <property type="term" value="F:iron ion binding"/>
    <property type="evidence" value="ECO:0007669"/>
    <property type="project" value="InterPro"/>
</dbReference>
<dbReference type="Proteomes" id="UP000646579">
    <property type="component" value="Unassembled WGS sequence"/>
</dbReference>
<dbReference type="GO" id="GO:0016226">
    <property type="term" value="P:iron-sulfur cluster assembly"/>
    <property type="evidence" value="ECO:0007669"/>
    <property type="project" value="InterPro"/>
</dbReference>
<proteinExistence type="predicted"/>
<dbReference type="AlphaFoldDB" id="A0A918RVC6"/>
<comment type="caution">
    <text evidence="1">The sequence shown here is derived from an EMBL/GenBank/DDBJ whole genome shotgun (WGS) entry which is preliminary data.</text>
</comment>
<dbReference type="GO" id="GO:0051536">
    <property type="term" value="F:iron-sulfur cluster binding"/>
    <property type="evidence" value="ECO:0007669"/>
    <property type="project" value="InterPro"/>
</dbReference>
<gene>
    <name evidence="1" type="ORF">GCM10007989_05770</name>
</gene>
<accession>A0A918RVC6</accession>
<organism evidence="1 2">
    <name type="scientific">Devosia pacifica</name>
    <dbReference type="NCBI Taxonomy" id="1335967"/>
    <lineage>
        <taxon>Bacteria</taxon>
        <taxon>Pseudomonadati</taxon>
        <taxon>Pseudomonadota</taxon>
        <taxon>Alphaproteobacteria</taxon>
        <taxon>Hyphomicrobiales</taxon>
        <taxon>Devosiaceae</taxon>
        <taxon>Devosia</taxon>
    </lineage>
</organism>
<sequence>MELSDLYSQAILDIAGNPPSAPRLVSPDASARKVSRICGSRIEVDISVRDGIVVAYGHEVSACALGQTSAAIVAREIVGSSVAEVLETRQSMHDMLKASGDPPAGKWSDLKYLEPVRDYPQRHVSTLLVFDALASALEKLESKPELAART</sequence>
<dbReference type="CDD" id="cd06664">
    <property type="entry name" value="IscU_like"/>
    <property type="match status" value="1"/>
</dbReference>
<evidence type="ECO:0000313" key="2">
    <source>
        <dbReference type="Proteomes" id="UP000646579"/>
    </source>
</evidence>
<dbReference type="RefSeq" id="WP_189424654.1">
    <property type="nucleotide sequence ID" value="NZ_BMZE01000001.1"/>
</dbReference>
<evidence type="ECO:0000313" key="1">
    <source>
        <dbReference type="EMBL" id="GHA13964.1"/>
    </source>
</evidence>